<feature type="region of interest" description="Disordered" evidence="2">
    <location>
        <begin position="238"/>
        <end position="257"/>
    </location>
</feature>
<feature type="domain" description="Peptidase M16 C-terminal" evidence="5">
    <location>
        <begin position="193"/>
        <end position="368"/>
    </location>
</feature>
<evidence type="ECO:0000259" key="5">
    <source>
        <dbReference type="Pfam" id="PF05193"/>
    </source>
</evidence>
<feature type="domain" description="Peptidase M16 N-terminal" evidence="4">
    <location>
        <begin position="44"/>
        <end position="185"/>
    </location>
</feature>
<organism evidence="6 7">
    <name type="scientific">Eiseniibacteriota bacterium</name>
    <dbReference type="NCBI Taxonomy" id="2212470"/>
    <lineage>
        <taxon>Bacteria</taxon>
        <taxon>Candidatus Eiseniibacteriota</taxon>
    </lineage>
</organism>
<evidence type="ECO:0000256" key="1">
    <source>
        <dbReference type="ARBA" id="ARBA00007261"/>
    </source>
</evidence>
<sequence>MKWLGCAALGLALLAAGPPAAPPSPNPMPVVTLRNGVRLLLVPDGQASAVDVAVWYDSGSRHERPRLNGISHLFEHLMFEGSSHFGPEEHRRLIRGQGGTAGAYTGADFVCFFETVPPGATEMALRLEADRMDSPRLAEDALEAERRVVREENAQRTASSPLARGIDRLYATAFRVHPYRLPVLGSDSALARITLADCRATFAARFAPNRSLVTVVGNFDSAQVVTWARQYFEPIRERRTADAPAPKEPPQGGERRVVAHEATSTPLLLVGWRAPSRRDPDWPALVVLSDLLARGSSARLQRALAGREGPCSEVQADVEGRRDASLLYASARLRPGADSAEVESTMKRELGALARKPVDEAELEAAKRHVEAATLFGLQTARGRAQTLGTFQFLDGDARGLERHLERVRALTAADLRRAAARTLVPARRCVVWILPSQSGVVGGGER</sequence>
<evidence type="ECO:0000256" key="3">
    <source>
        <dbReference type="SAM" id="SignalP"/>
    </source>
</evidence>
<evidence type="ECO:0000313" key="7">
    <source>
        <dbReference type="Proteomes" id="UP000316609"/>
    </source>
</evidence>
<dbReference type="Gene3D" id="3.30.830.10">
    <property type="entry name" value="Metalloenzyme, LuxS/M16 peptidase-like"/>
    <property type="match status" value="2"/>
</dbReference>
<feature type="signal peptide" evidence="3">
    <location>
        <begin position="1"/>
        <end position="21"/>
    </location>
</feature>
<name>A0A538TPC2_UNCEI</name>
<dbReference type="PANTHER" id="PTHR11851">
    <property type="entry name" value="METALLOPROTEASE"/>
    <property type="match status" value="1"/>
</dbReference>
<reference evidence="6 7" key="1">
    <citation type="journal article" date="2019" name="Nat. Microbiol.">
        <title>Mediterranean grassland soil C-N compound turnover is dependent on rainfall and depth, and is mediated by genomically divergent microorganisms.</title>
        <authorList>
            <person name="Diamond S."/>
            <person name="Andeer P.F."/>
            <person name="Li Z."/>
            <person name="Crits-Christoph A."/>
            <person name="Burstein D."/>
            <person name="Anantharaman K."/>
            <person name="Lane K.R."/>
            <person name="Thomas B.C."/>
            <person name="Pan C."/>
            <person name="Northen T.R."/>
            <person name="Banfield J.F."/>
        </authorList>
    </citation>
    <scope>NUCLEOTIDE SEQUENCE [LARGE SCALE GENOMIC DNA]</scope>
    <source>
        <strain evidence="6">WS_8</strain>
    </source>
</reference>
<dbReference type="PANTHER" id="PTHR11851:SF49">
    <property type="entry name" value="MITOCHONDRIAL-PROCESSING PEPTIDASE SUBUNIT ALPHA"/>
    <property type="match status" value="1"/>
</dbReference>
<dbReference type="AlphaFoldDB" id="A0A538TPC2"/>
<dbReference type="Pfam" id="PF00675">
    <property type="entry name" value="Peptidase_M16"/>
    <property type="match status" value="1"/>
</dbReference>
<accession>A0A538TPC2</accession>
<dbReference type="InterPro" id="IPR007863">
    <property type="entry name" value="Peptidase_M16_C"/>
</dbReference>
<keyword evidence="3" id="KW-0732">Signal</keyword>
<evidence type="ECO:0000313" key="6">
    <source>
        <dbReference type="EMBL" id="TMQ65487.1"/>
    </source>
</evidence>
<dbReference type="EMBL" id="VBOY01000070">
    <property type="protein sequence ID" value="TMQ65487.1"/>
    <property type="molecule type" value="Genomic_DNA"/>
</dbReference>
<comment type="caution">
    <text evidence="6">The sequence shown here is derived from an EMBL/GenBank/DDBJ whole genome shotgun (WGS) entry which is preliminary data.</text>
</comment>
<protein>
    <submittedName>
        <fullName evidence="6">Insulinase family protein</fullName>
    </submittedName>
</protein>
<comment type="similarity">
    <text evidence="1">Belongs to the peptidase M16 family.</text>
</comment>
<dbReference type="InterPro" id="IPR011765">
    <property type="entry name" value="Pept_M16_N"/>
</dbReference>
<feature type="chain" id="PRO_5022157705" evidence="3">
    <location>
        <begin position="22"/>
        <end position="447"/>
    </location>
</feature>
<dbReference type="Proteomes" id="UP000316609">
    <property type="component" value="Unassembled WGS sequence"/>
</dbReference>
<dbReference type="Pfam" id="PF05193">
    <property type="entry name" value="Peptidase_M16_C"/>
    <property type="match status" value="1"/>
</dbReference>
<dbReference type="SUPFAM" id="SSF63411">
    <property type="entry name" value="LuxS/MPP-like metallohydrolase"/>
    <property type="match status" value="2"/>
</dbReference>
<dbReference type="InterPro" id="IPR011249">
    <property type="entry name" value="Metalloenz_LuxS/M16"/>
</dbReference>
<proteinExistence type="inferred from homology"/>
<gene>
    <name evidence="6" type="ORF">E6K78_07630</name>
</gene>
<dbReference type="GO" id="GO:0046872">
    <property type="term" value="F:metal ion binding"/>
    <property type="evidence" value="ECO:0007669"/>
    <property type="project" value="InterPro"/>
</dbReference>
<evidence type="ECO:0000256" key="2">
    <source>
        <dbReference type="SAM" id="MobiDB-lite"/>
    </source>
</evidence>
<evidence type="ECO:0000259" key="4">
    <source>
        <dbReference type="Pfam" id="PF00675"/>
    </source>
</evidence>
<dbReference type="InterPro" id="IPR050361">
    <property type="entry name" value="MPP/UQCRC_Complex"/>
</dbReference>